<gene>
    <name evidence="1" type="ORF">GGX14DRAFT_571951</name>
</gene>
<dbReference type="AlphaFoldDB" id="A0AAD6V277"/>
<name>A0AAD6V277_9AGAR</name>
<keyword evidence="2" id="KW-1185">Reference proteome</keyword>
<dbReference type="EMBL" id="JARJCW010000062">
    <property type="protein sequence ID" value="KAJ7200542.1"/>
    <property type="molecule type" value="Genomic_DNA"/>
</dbReference>
<dbReference type="Proteomes" id="UP001219525">
    <property type="component" value="Unassembled WGS sequence"/>
</dbReference>
<proteinExistence type="predicted"/>
<organism evidence="1 2">
    <name type="scientific">Mycena pura</name>
    <dbReference type="NCBI Taxonomy" id="153505"/>
    <lineage>
        <taxon>Eukaryota</taxon>
        <taxon>Fungi</taxon>
        <taxon>Dikarya</taxon>
        <taxon>Basidiomycota</taxon>
        <taxon>Agaricomycotina</taxon>
        <taxon>Agaricomycetes</taxon>
        <taxon>Agaricomycetidae</taxon>
        <taxon>Agaricales</taxon>
        <taxon>Marasmiineae</taxon>
        <taxon>Mycenaceae</taxon>
        <taxon>Mycena</taxon>
    </lineage>
</organism>
<reference evidence="1" key="1">
    <citation type="submission" date="2023-03" db="EMBL/GenBank/DDBJ databases">
        <title>Massive genome expansion in bonnet fungi (Mycena s.s.) driven by repeated elements and novel gene families across ecological guilds.</title>
        <authorList>
            <consortium name="Lawrence Berkeley National Laboratory"/>
            <person name="Harder C.B."/>
            <person name="Miyauchi S."/>
            <person name="Viragh M."/>
            <person name="Kuo A."/>
            <person name="Thoen E."/>
            <person name="Andreopoulos B."/>
            <person name="Lu D."/>
            <person name="Skrede I."/>
            <person name="Drula E."/>
            <person name="Henrissat B."/>
            <person name="Morin E."/>
            <person name="Kohler A."/>
            <person name="Barry K."/>
            <person name="LaButti K."/>
            <person name="Morin E."/>
            <person name="Salamov A."/>
            <person name="Lipzen A."/>
            <person name="Mereny Z."/>
            <person name="Hegedus B."/>
            <person name="Baldrian P."/>
            <person name="Stursova M."/>
            <person name="Weitz H."/>
            <person name="Taylor A."/>
            <person name="Grigoriev I.V."/>
            <person name="Nagy L.G."/>
            <person name="Martin F."/>
            <person name="Kauserud H."/>
        </authorList>
    </citation>
    <scope>NUCLEOTIDE SEQUENCE</scope>
    <source>
        <strain evidence="1">9144</strain>
    </source>
</reference>
<evidence type="ECO:0000313" key="2">
    <source>
        <dbReference type="Proteomes" id="UP001219525"/>
    </source>
</evidence>
<protein>
    <submittedName>
        <fullName evidence="1">Uncharacterized protein</fullName>
    </submittedName>
</protein>
<comment type="caution">
    <text evidence="1">The sequence shown here is derived from an EMBL/GenBank/DDBJ whole genome shotgun (WGS) entry which is preliminary data.</text>
</comment>
<sequence length="376" mass="38938">MGASAHASPLAGISSHVARTVLLVVADDLGDFGLKNKSKNHEKNSFNCFHTNHLVCAHSPPAARRPPPAARCPLPAARRPLPAACRQPPHIPLFSRPAAQLPAAPPLSQPPASLAARCSALATCCVSPSLVPCISSLAEADLAPLLAAAAAIVDEVIYLYEGTVYSAAKSSMALATSAAVLPDMCRAVIPAGAHVMRTAASITTAGATTQNSYLRFANICLLSLAPLNAPPLMPAACFLPALRVTRGYTRFGTHIELHKAGLLHIFIPSSHPSSSPPCSWDTEIILLGHRGSLLRTAVCLAFHDAGTFSLCFTALGLPNGTAAGSFLWDPDECCSGSVLQLAGVLGAITCPSSETVMAEYLPASSSVPALRPANKN</sequence>
<evidence type="ECO:0000313" key="1">
    <source>
        <dbReference type="EMBL" id="KAJ7200542.1"/>
    </source>
</evidence>
<accession>A0AAD6V277</accession>